<protein>
    <submittedName>
        <fullName evidence="1">Uncharacterized protein</fullName>
    </submittedName>
</protein>
<evidence type="ECO:0000313" key="2">
    <source>
        <dbReference type="Proteomes" id="UP000026915"/>
    </source>
</evidence>
<dbReference type="AlphaFoldDB" id="A0A061F1J4"/>
<proteinExistence type="predicted"/>
<dbReference type="InParanoid" id="A0A061F1J4"/>
<dbReference type="EMBL" id="CM001883">
    <property type="protein sequence ID" value="EOY11165.1"/>
    <property type="molecule type" value="Genomic_DNA"/>
</dbReference>
<organism evidence="1 2">
    <name type="scientific">Theobroma cacao</name>
    <name type="common">Cacao</name>
    <name type="synonym">Cocoa</name>
    <dbReference type="NCBI Taxonomy" id="3641"/>
    <lineage>
        <taxon>Eukaryota</taxon>
        <taxon>Viridiplantae</taxon>
        <taxon>Streptophyta</taxon>
        <taxon>Embryophyta</taxon>
        <taxon>Tracheophyta</taxon>
        <taxon>Spermatophyta</taxon>
        <taxon>Magnoliopsida</taxon>
        <taxon>eudicotyledons</taxon>
        <taxon>Gunneridae</taxon>
        <taxon>Pentapetalae</taxon>
        <taxon>rosids</taxon>
        <taxon>malvids</taxon>
        <taxon>Malvales</taxon>
        <taxon>Malvaceae</taxon>
        <taxon>Byttnerioideae</taxon>
        <taxon>Theobroma</taxon>
    </lineage>
</organism>
<name>A0A061F1J4_THECC</name>
<accession>A0A061F1J4</accession>
<evidence type="ECO:0000313" key="1">
    <source>
        <dbReference type="EMBL" id="EOY11165.1"/>
    </source>
</evidence>
<keyword evidence="2" id="KW-1185">Reference proteome</keyword>
<sequence>MNKGFKSHHTREVNKKLGHSLCSNSMSPTLHCNSVSEISPAPAYHRRRGRSRRIRSNGRRCILIFAKGVVCIQP</sequence>
<dbReference type="HOGENOM" id="CLU_2692783_0_0_1"/>
<gene>
    <name evidence="1" type="ORF">TCM_026428</name>
</gene>
<dbReference type="Proteomes" id="UP000026915">
    <property type="component" value="Chromosome 5"/>
</dbReference>
<reference evidence="1 2" key="1">
    <citation type="journal article" date="2013" name="Genome Biol.">
        <title>The genome sequence of the most widely cultivated cacao type and its use to identify candidate genes regulating pod color.</title>
        <authorList>
            <person name="Motamayor J.C."/>
            <person name="Mockaitis K."/>
            <person name="Schmutz J."/>
            <person name="Haiminen N."/>
            <person name="Iii D.L."/>
            <person name="Cornejo O."/>
            <person name="Findley S.D."/>
            <person name="Zheng P."/>
            <person name="Utro F."/>
            <person name="Royaert S."/>
            <person name="Saski C."/>
            <person name="Jenkins J."/>
            <person name="Podicheti R."/>
            <person name="Zhao M."/>
            <person name="Scheffler B.E."/>
            <person name="Stack J.C."/>
            <person name="Feltus F.A."/>
            <person name="Mustiga G.M."/>
            <person name="Amores F."/>
            <person name="Phillips W."/>
            <person name="Marelli J.P."/>
            <person name="May G.D."/>
            <person name="Shapiro H."/>
            <person name="Ma J."/>
            <person name="Bustamante C.D."/>
            <person name="Schnell R.J."/>
            <person name="Main D."/>
            <person name="Gilbert D."/>
            <person name="Parida L."/>
            <person name="Kuhn D.N."/>
        </authorList>
    </citation>
    <scope>NUCLEOTIDE SEQUENCE [LARGE SCALE GENOMIC DNA]</scope>
    <source>
        <strain evidence="2">cv. Matina 1-6</strain>
    </source>
</reference>
<dbReference type="Gramene" id="EOY11165">
    <property type="protein sequence ID" value="EOY11165"/>
    <property type="gene ID" value="TCM_026428"/>
</dbReference>